<dbReference type="AlphaFoldDB" id="A0A075JEZ5"/>
<dbReference type="KEGG" id="dni:HX89_07570"/>
<dbReference type="SUPFAM" id="SSF49777">
    <property type="entry name" value="PEBP-like"/>
    <property type="match status" value="1"/>
</dbReference>
<dbReference type="eggNOG" id="COG1881">
    <property type="taxonomic scope" value="Bacteria"/>
</dbReference>
<gene>
    <name evidence="2" type="ORF">HX89_07570</name>
</gene>
<dbReference type="InterPro" id="IPR005247">
    <property type="entry name" value="YbhB_YbcL/LppC-like"/>
</dbReference>
<accession>A0A075JEZ5</accession>
<organism evidence="2 3">
    <name type="scientific">Dermacoccus nishinomiyaensis</name>
    <dbReference type="NCBI Taxonomy" id="1274"/>
    <lineage>
        <taxon>Bacteria</taxon>
        <taxon>Bacillati</taxon>
        <taxon>Actinomycetota</taxon>
        <taxon>Actinomycetes</taxon>
        <taxon>Micrococcales</taxon>
        <taxon>Dermacoccaceae</taxon>
        <taxon>Dermacoccus</taxon>
    </lineage>
</organism>
<dbReference type="Pfam" id="PF01161">
    <property type="entry name" value="PBP"/>
    <property type="match status" value="1"/>
</dbReference>
<dbReference type="HOGENOM" id="CLU_083918_2_1_11"/>
<dbReference type="Proteomes" id="UP000027986">
    <property type="component" value="Chromosome"/>
</dbReference>
<dbReference type="GeneID" id="41841009"/>
<dbReference type="OrthoDB" id="9797506at2"/>
<evidence type="ECO:0000313" key="2">
    <source>
        <dbReference type="EMBL" id="AIF40821.1"/>
    </source>
</evidence>
<protein>
    <recommendedName>
        <fullName evidence="4">YbhB/YbcL family Raf kinase inhibitor-like protein</fullName>
    </recommendedName>
</protein>
<dbReference type="PANTHER" id="PTHR30289:SF1">
    <property type="entry name" value="PEBP (PHOSPHATIDYLETHANOLAMINE-BINDING PROTEIN) FAMILY PROTEIN"/>
    <property type="match status" value="1"/>
</dbReference>
<name>A0A075JEZ5_9MICO</name>
<dbReference type="InterPro" id="IPR036610">
    <property type="entry name" value="PEBP-like_sf"/>
</dbReference>
<dbReference type="EMBL" id="CP008889">
    <property type="protein sequence ID" value="AIF40821.1"/>
    <property type="molecule type" value="Genomic_DNA"/>
</dbReference>
<dbReference type="PANTHER" id="PTHR30289">
    <property type="entry name" value="UNCHARACTERIZED PROTEIN YBCL-RELATED"/>
    <property type="match status" value="1"/>
</dbReference>
<dbReference type="CDD" id="cd00865">
    <property type="entry name" value="PEBP_bact_arch"/>
    <property type="match status" value="1"/>
</dbReference>
<evidence type="ECO:0008006" key="4">
    <source>
        <dbReference type="Google" id="ProtNLM"/>
    </source>
</evidence>
<keyword evidence="3" id="KW-1185">Reference proteome</keyword>
<comment type="similarity">
    <text evidence="1">Belongs to the UPF0098 family.</text>
</comment>
<reference evidence="2 3" key="1">
    <citation type="submission" date="2014-07" db="EMBL/GenBank/DDBJ databases">
        <title>Genome Sequencing of Dermacoccus nishinomiyaensis.</title>
        <authorList>
            <person name="Hong K.W."/>
            <person name="Chan K.G."/>
        </authorList>
    </citation>
    <scope>NUCLEOTIDE SEQUENCE [LARGE SCALE GENOMIC DNA]</scope>
    <source>
        <strain evidence="2 3">M25</strain>
    </source>
</reference>
<evidence type="ECO:0000256" key="1">
    <source>
        <dbReference type="ARBA" id="ARBA00007120"/>
    </source>
</evidence>
<dbReference type="RefSeq" id="WP_038568216.1">
    <property type="nucleotide sequence ID" value="NZ_CP008889.1"/>
</dbReference>
<dbReference type="Gene3D" id="3.90.280.10">
    <property type="entry name" value="PEBP-like"/>
    <property type="match status" value="1"/>
</dbReference>
<dbReference type="InterPro" id="IPR008914">
    <property type="entry name" value="PEBP"/>
</dbReference>
<evidence type="ECO:0000313" key="3">
    <source>
        <dbReference type="Proteomes" id="UP000027986"/>
    </source>
</evidence>
<dbReference type="NCBIfam" id="TIGR00481">
    <property type="entry name" value="YbhB/YbcL family Raf kinase inhibitor-like protein"/>
    <property type="match status" value="1"/>
</dbReference>
<sequence>MSIERTTAPDPYDHLPVFPALTVTSTSFSDGGDLAETYVYDGWGVNGQNVSPQLSWSGAPETTTSYVVTCFDPDAPTPSGFWHWAIAGIPADVTELAEGAGSGDAALPEGAFHVAGDGGVKGWMGPCPPEGDGKHRYMFAVHAIEGDPLAIDDSVTPAVLSFNAVFQTVARGVTTGLYGH</sequence>
<proteinExistence type="inferred from homology"/>